<proteinExistence type="predicted"/>
<dbReference type="KEGG" id="hdf:AArcSl_3098"/>
<evidence type="ECO:0000313" key="2">
    <source>
        <dbReference type="Proteomes" id="UP000263012"/>
    </source>
</evidence>
<reference evidence="2" key="1">
    <citation type="submission" date="2017-11" db="EMBL/GenBank/DDBJ databases">
        <title>Phenotypic and genomic properties of facultatively anaerobic sulfur-reducing natronoarchaea from hypersaline soda lakes.</title>
        <authorList>
            <person name="Sorokin D.Y."/>
            <person name="Kublanov I.V."/>
            <person name="Roman P."/>
            <person name="Sinninghe Damste J.S."/>
            <person name="Golyshin P.N."/>
            <person name="Rojo D."/>
            <person name="Ciordia S."/>
            <person name="Mena M.D.C."/>
            <person name="Ferrer M."/>
            <person name="Messina E."/>
            <person name="Smedile F."/>
            <person name="La Spada G."/>
            <person name="La Cono V."/>
            <person name="Yakimov M.M."/>
        </authorList>
    </citation>
    <scope>NUCLEOTIDE SEQUENCE [LARGE SCALE GENOMIC DNA]</scope>
    <source>
        <strain evidence="2">AArc-Sl</strain>
    </source>
</reference>
<accession>A0A343TNN3</accession>
<dbReference type="CDD" id="cd00756">
    <property type="entry name" value="MoaE"/>
    <property type="match status" value="1"/>
</dbReference>
<dbReference type="Gene3D" id="3.90.1170.40">
    <property type="entry name" value="Molybdopterin biosynthesis MoaE subunit"/>
    <property type="match status" value="1"/>
</dbReference>
<keyword evidence="2" id="KW-1185">Reference proteome</keyword>
<dbReference type="InterPro" id="IPR036563">
    <property type="entry name" value="MoaE_sf"/>
</dbReference>
<protein>
    <submittedName>
        <fullName evidence="1">Molybdopterin synthase catalytic subunit</fullName>
        <ecNumber evidence="1">2.8.1.12</ecNumber>
    </submittedName>
</protein>
<dbReference type="EC" id="2.8.1.12" evidence="1"/>
<dbReference type="SUPFAM" id="SSF54690">
    <property type="entry name" value="Molybdopterin synthase subunit MoaE"/>
    <property type="match status" value="1"/>
</dbReference>
<dbReference type="GeneID" id="37879465"/>
<dbReference type="OrthoDB" id="45235at2157"/>
<keyword evidence="1" id="KW-0808">Transferase</keyword>
<dbReference type="InterPro" id="IPR003448">
    <property type="entry name" value="Mopterin_biosynth_MoaE"/>
</dbReference>
<dbReference type="AlphaFoldDB" id="A0A343TNN3"/>
<dbReference type="RefSeq" id="WP_119821263.1">
    <property type="nucleotide sequence ID" value="NZ_CP025066.1"/>
</dbReference>
<sequence length="293" mass="31644">MQPLSVVGPGAGAVVRSLAARLDGRVATVLPAERETTTGGDAGVADGGIATGAAESEPDVATTVELGEDGAWRVSGTDGTFTDLLETLAPTHDYVLAAGFTRLRVPTVRLTGGDERLDVDGSQAPAVDEIAGEVVETAATPEELDLDALAAEIDSFEPYVTLEELVREAKASPMAERSGAIATFTGRVRVKDAPDDDRTERLVFERYDGVAEERMNEIRARLESREEVFEVLMHHRSGVIEAGEDIVFVVVLAGHRKQAFRAVEDGIDLLKEEVPIFKKESTESEEFWLHERE</sequence>
<name>A0A343TNN3_9EURY</name>
<evidence type="ECO:0000313" key="1">
    <source>
        <dbReference type="EMBL" id="AUX10705.1"/>
    </source>
</evidence>
<gene>
    <name evidence="1" type="primary">moaE</name>
    <name evidence="1" type="ORF">AArcSl_3098</name>
</gene>
<dbReference type="GO" id="GO:0006777">
    <property type="term" value="P:Mo-molybdopterin cofactor biosynthetic process"/>
    <property type="evidence" value="ECO:0007669"/>
    <property type="project" value="InterPro"/>
</dbReference>
<dbReference type="Proteomes" id="UP000263012">
    <property type="component" value="Chromosome"/>
</dbReference>
<dbReference type="PANTHER" id="PTHR23404">
    <property type="entry name" value="MOLYBDOPTERIN SYNTHASE RELATED"/>
    <property type="match status" value="1"/>
</dbReference>
<organism evidence="1 2">
    <name type="scientific">Halalkaliarchaeum desulfuricum</name>
    <dbReference type="NCBI Taxonomy" id="2055893"/>
    <lineage>
        <taxon>Archaea</taxon>
        <taxon>Methanobacteriati</taxon>
        <taxon>Methanobacteriota</taxon>
        <taxon>Stenosarchaea group</taxon>
        <taxon>Halobacteria</taxon>
        <taxon>Halobacteriales</taxon>
        <taxon>Haloferacaceae</taxon>
        <taxon>Halalkaliarchaeum</taxon>
    </lineage>
</organism>
<dbReference type="GO" id="GO:0030366">
    <property type="term" value="F:molybdopterin synthase activity"/>
    <property type="evidence" value="ECO:0007669"/>
    <property type="project" value="UniProtKB-EC"/>
</dbReference>
<dbReference type="Pfam" id="PF02391">
    <property type="entry name" value="MoaE"/>
    <property type="match status" value="1"/>
</dbReference>
<dbReference type="NCBIfam" id="NF011061">
    <property type="entry name" value="PRK14493.1"/>
    <property type="match status" value="1"/>
</dbReference>
<dbReference type="EMBL" id="CP025066">
    <property type="protein sequence ID" value="AUX10705.1"/>
    <property type="molecule type" value="Genomic_DNA"/>
</dbReference>